<dbReference type="InterPro" id="IPR001647">
    <property type="entry name" value="HTH_TetR"/>
</dbReference>
<keyword evidence="1" id="KW-0678">Repressor</keyword>
<dbReference type="SUPFAM" id="SSF46689">
    <property type="entry name" value="Homeodomain-like"/>
    <property type="match status" value="1"/>
</dbReference>
<organism evidence="5 6">
    <name type="scientific">Bacillus selenitireducens (strain ATCC 700615 / DSM 15326 / MLS10)</name>
    <dbReference type="NCBI Taxonomy" id="439292"/>
    <lineage>
        <taxon>Bacteria</taxon>
        <taxon>Bacillati</taxon>
        <taxon>Bacillota</taxon>
        <taxon>Bacilli</taxon>
        <taxon>Bacillales</taxon>
        <taxon>Bacillaceae</taxon>
        <taxon>Salisediminibacterium</taxon>
    </lineage>
</organism>
<evidence type="ECO:0000313" key="5">
    <source>
        <dbReference type="EMBL" id="ADH98509.1"/>
    </source>
</evidence>
<evidence type="ECO:0000259" key="4">
    <source>
        <dbReference type="PROSITE" id="PS50977"/>
    </source>
</evidence>
<dbReference type="eggNOG" id="COG1309">
    <property type="taxonomic scope" value="Bacteria"/>
</dbReference>
<dbReference type="Proteomes" id="UP000000271">
    <property type="component" value="Chromosome"/>
</dbReference>
<dbReference type="STRING" id="439292.Bsel_0988"/>
<dbReference type="AlphaFoldDB" id="D6Y0B8"/>
<reference evidence="5" key="1">
    <citation type="submission" date="2009-10" db="EMBL/GenBank/DDBJ databases">
        <title>Complete sequence of Bacillus selenitireducens MLS10.</title>
        <authorList>
            <consortium name="US DOE Joint Genome Institute"/>
            <person name="Lucas S."/>
            <person name="Copeland A."/>
            <person name="Lapidus A."/>
            <person name="Glavina del Rio T."/>
            <person name="Dalin E."/>
            <person name="Tice H."/>
            <person name="Bruce D."/>
            <person name="Goodwin L."/>
            <person name="Pitluck S."/>
            <person name="Sims D."/>
            <person name="Brettin T."/>
            <person name="Detter J.C."/>
            <person name="Han C."/>
            <person name="Larimer F."/>
            <person name="Land M."/>
            <person name="Hauser L."/>
            <person name="Kyrpides N."/>
            <person name="Ovchinnikova G."/>
            <person name="Stolz J."/>
        </authorList>
    </citation>
    <scope>NUCLEOTIDE SEQUENCE [LARGE SCALE GENOMIC DNA]</scope>
    <source>
        <strain evidence="5">MLS10</strain>
    </source>
</reference>
<dbReference type="Gene3D" id="1.10.357.10">
    <property type="entry name" value="Tetracycline Repressor, domain 2"/>
    <property type="match status" value="1"/>
</dbReference>
<sequence length="193" mass="22933">MDKRVIRTIRDIHETTISLCEDIPVSELTFSKIADEAGYSRGTLYQHYRNVEDLIRAVEAEKVEGLIHAFRKPYVNGKPHAEGSYRFKPDDVEIFSYIFKERRFFTMVMTNPNFAGFRDHLIELFIDMFTSDLDYLVKDLNGFVKERFVEVQSYSLFGLIAEWVRRDYQEPVTEMNEQLIRAFFCHENQISYR</sequence>
<protein>
    <submittedName>
        <fullName evidence="5">Transcriptional regulator, TetR family</fullName>
    </submittedName>
</protein>
<evidence type="ECO:0000256" key="2">
    <source>
        <dbReference type="ARBA" id="ARBA00023125"/>
    </source>
</evidence>
<dbReference type="InterPro" id="IPR039532">
    <property type="entry name" value="TetR_C_Firmicutes"/>
</dbReference>
<keyword evidence="6" id="KW-1185">Reference proteome</keyword>
<dbReference type="InterPro" id="IPR009057">
    <property type="entry name" value="Homeodomain-like_sf"/>
</dbReference>
<dbReference type="PANTHER" id="PTHR43479">
    <property type="entry name" value="ACREF/ENVCD OPERON REPRESSOR-RELATED"/>
    <property type="match status" value="1"/>
</dbReference>
<name>D6Y0B8_BACIE</name>
<dbReference type="Pfam" id="PF00440">
    <property type="entry name" value="TetR_N"/>
    <property type="match status" value="1"/>
</dbReference>
<dbReference type="InterPro" id="IPR050624">
    <property type="entry name" value="HTH-type_Tx_Regulator"/>
</dbReference>
<accession>D6Y0B8</accession>
<gene>
    <name evidence="5" type="ordered locus">Bsel_0988</name>
</gene>
<feature type="domain" description="HTH tetR-type" evidence="4">
    <location>
        <begin position="6"/>
        <end position="66"/>
    </location>
</feature>
<dbReference type="PROSITE" id="PS50977">
    <property type="entry name" value="HTH_TETR_2"/>
    <property type="match status" value="1"/>
</dbReference>
<dbReference type="HOGENOM" id="CLU_087539_0_5_9"/>
<dbReference type="GO" id="GO:0003677">
    <property type="term" value="F:DNA binding"/>
    <property type="evidence" value="ECO:0007669"/>
    <property type="project" value="UniProtKB-UniRule"/>
</dbReference>
<dbReference type="PANTHER" id="PTHR43479:SF7">
    <property type="entry name" value="TETR-FAMILY TRANSCRIPTIONAL REGULATOR"/>
    <property type="match status" value="1"/>
</dbReference>
<evidence type="ECO:0000313" key="6">
    <source>
        <dbReference type="Proteomes" id="UP000000271"/>
    </source>
</evidence>
<proteinExistence type="predicted"/>
<dbReference type="Pfam" id="PF14278">
    <property type="entry name" value="TetR_C_8"/>
    <property type="match status" value="1"/>
</dbReference>
<dbReference type="RefSeq" id="WP_013171934.1">
    <property type="nucleotide sequence ID" value="NC_014219.1"/>
</dbReference>
<evidence type="ECO:0000256" key="3">
    <source>
        <dbReference type="PROSITE-ProRule" id="PRU00335"/>
    </source>
</evidence>
<dbReference type="KEGG" id="bse:Bsel_0988"/>
<keyword evidence="2 3" id="KW-0238">DNA-binding</keyword>
<feature type="DNA-binding region" description="H-T-H motif" evidence="3">
    <location>
        <begin position="29"/>
        <end position="48"/>
    </location>
</feature>
<dbReference type="EMBL" id="CP001791">
    <property type="protein sequence ID" value="ADH98509.1"/>
    <property type="molecule type" value="Genomic_DNA"/>
</dbReference>
<evidence type="ECO:0000256" key="1">
    <source>
        <dbReference type="ARBA" id="ARBA00022491"/>
    </source>
</evidence>